<protein>
    <submittedName>
        <fullName evidence="2">Uncharacterized protein</fullName>
    </submittedName>
</protein>
<dbReference type="AlphaFoldDB" id="A0A915PVJ9"/>
<dbReference type="Proteomes" id="UP000887581">
    <property type="component" value="Unplaced"/>
</dbReference>
<keyword evidence="1" id="KW-1185">Reference proteome</keyword>
<organism evidence="1 2">
    <name type="scientific">Setaria digitata</name>
    <dbReference type="NCBI Taxonomy" id="48799"/>
    <lineage>
        <taxon>Eukaryota</taxon>
        <taxon>Metazoa</taxon>
        <taxon>Ecdysozoa</taxon>
        <taxon>Nematoda</taxon>
        <taxon>Chromadorea</taxon>
        <taxon>Rhabditida</taxon>
        <taxon>Spirurina</taxon>
        <taxon>Spiruromorpha</taxon>
        <taxon>Filarioidea</taxon>
        <taxon>Setariidae</taxon>
        <taxon>Setaria</taxon>
    </lineage>
</organism>
<accession>A0A915PVJ9</accession>
<dbReference type="WBParaSite" id="sdigi.contig289.g7104.t1">
    <property type="protein sequence ID" value="sdigi.contig289.g7104.t1"/>
    <property type="gene ID" value="sdigi.contig289.g7104"/>
</dbReference>
<reference evidence="2" key="1">
    <citation type="submission" date="2022-11" db="UniProtKB">
        <authorList>
            <consortium name="WormBaseParasite"/>
        </authorList>
    </citation>
    <scope>IDENTIFICATION</scope>
</reference>
<sequence length="129" mass="14482">MRGKTSSYYSKLFRKLSEINTNHNKSCEISKVQETIWRVQGTVGRVQQPVFDLKCMKITCKPASEQNARACQLHCSESFENAARGQISRNLDEQCSSAQSTCFKQAKHAAVIVARSIDQRDLLVLGRSA</sequence>
<evidence type="ECO:0000313" key="2">
    <source>
        <dbReference type="WBParaSite" id="sdigi.contig289.g7104.t1"/>
    </source>
</evidence>
<evidence type="ECO:0000313" key="1">
    <source>
        <dbReference type="Proteomes" id="UP000887581"/>
    </source>
</evidence>
<proteinExistence type="predicted"/>
<name>A0A915PVJ9_9BILA</name>